<dbReference type="SMART" id="SM00155">
    <property type="entry name" value="PLDc"/>
    <property type="match status" value="2"/>
</dbReference>
<dbReference type="Pfam" id="PF00614">
    <property type="entry name" value="PLDc"/>
    <property type="match status" value="1"/>
</dbReference>
<dbReference type="SUPFAM" id="SSF56024">
    <property type="entry name" value="Phospholipase D/nuclease"/>
    <property type="match status" value="2"/>
</dbReference>
<comment type="subcellular location">
    <subcellularLocation>
        <location evidence="3">Secreted</location>
    </subcellularLocation>
</comment>
<feature type="domain" description="PLD phosphodiesterase" evidence="10">
    <location>
        <begin position="348"/>
        <end position="375"/>
    </location>
</feature>
<keyword evidence="7" id="KW-0378">Hydrolase</keyword>
<evidence type="ECO:0000256" key="7">
    <source>
        <dbReference type="ARBA" id="ARBA00022801"/>
    </source>
</evidence>
<comment type="function">
    <text evidence="2">Could be a virulence factor.</text>
</comment>
<evidence type="ECO:0000259" key="10">
    <source>
        <dbReference type="PROSITE" id="PS50035"/>
    </source>
</evidence>
<dbReference type="PANTHER" id="PTHR18896">
    <property type="entry name" value="PHOSPHOLIPASE D"/>
    <property type="match status" value="1"/>
</dbReference>
<dbReference type="STRING" id="525640.SAMN04487971_10329"/>
<dbReference type="InterPro" id="IPR015679">
    <property type="entry name" value="PLipase_D_fam"/>
</dbReference>
<gene>
    <name evidence="11" type="ORF">SAMN04487971_10329</name>
</gene>
<dbReference type="AlphaFoldDB" id="A0A1G9EL36"/>
<evidence type="ECO:0000256" key="4">
    <source>
        <dbReference type="ARBA" id="ARBA00018392"/>
    </source>
</evidence>
<proteinExistence type="predicted"/>
<dbReference type="CDD" id="cd09140">
    <property type="entry name" value="PLDc_vPLD1_2_like_bac_1"/>
    <property type="match status" value="1"/>
</dbReference>
<keyword evidence="12" id="KW-1185">Reference proteome</keyword>
<accession>A0A1G9EL36</accession>
<dbReference type="InterPro" id="IPR001736">
    <property type="entry name" value="PLipase_D/transphosphatidylase"/>
</dbReference>
<dbReference type="Gene3D" id="3.30.870.10">
    <property type="entry name" value="Endonuclease Chain A"/>
    <property type="match status" value="2"/>
</dbReference>
<dbReference type="OrthoDB" id="8828485at2"/>
<dbReference type="CDD" id="cd09143">
    <property type="entry name" value="PLDc_vPLD1_2_like_bac_2"/>
    <property type="match status" value="1"/>
</dbReference>
<sequence>MTPLSFTPGRNCWRVDPADRFSLIVDGQAYFRTLRQALLAARHLVVMIGWDFDFEIEMLPGESDAEGNAPDGLPNQIGPFLDALVERRPDLDIYLLKWSGGVLIAPGRALPALQIKLMSPDQIHLAFDGRHPIGACHHQKIVVVDDALAFCGGIDLTAGRWDTRDHRSGDPRRRLRSGEIAQPWHDAAAMMSGPAARALGELARARWLRANDAPLPEPVPEPADLWPEGVNVDFHDMPVAIARTEPPDRVTPVVAEIEHLYLDAIASARRCIYIESQYFASGSITRAIAARLVEPDGPEVVIVNPEAAQGAIEDAAMHVTRSTMMLALQARDRFRRFRMVSPINAAGEAIYVHAKLLIVDDVHLRVGSSNIDRRSMGFDTEADVALIAREPSDRARIRGIRSALLAEHLGVSVEEVEAAVEECGGLIGAIDRLNAQGPRQLEVLIPRDPGPLGRLLSRSRFFDPRYRRSARSRLGLTNRHLLWALGAGAVAGALLARSRYRRRAGPSDD</sequence>
<evidence type="ECO:0000313" key="11">
    <source>
        <dbReference type="EMBL" id="SDK76788.1"/>
    </source>
</evidence>
<feature type="domain" description="PLD phosphodiesterase" evidence="10">
    <location>
        <begin position="133"/>
        <end position="160"/>
    </location>
</feature>
<evidence type="ECO:0000256" key="6">
    <source>
        <dbReference type="ARBA" id="ARBA00022737"/>
    </source>
</evidence>
<keyword evidence="8" id="KW-0443">Lipid metabolism</keyword>
<dbReference type="PROSITE" id="PS50035">
    <property type="entry name" value="PLD"/>
    <property type="match status" value="2"/>
</dbReference>
<dbReference type="GO" id="GO:0004630">
    <property type="term" value="F:phospholipase D activity"/>
    <property type="evidence" value="ECO:0007669"/>
    <property type="project" value="TreeGrafter"/>
</dbReference>
<name>A0A1G9EL36_9RHOB</name>
<dbReference type="GO" id="GO:0009395">
    <property type="term" value="P:phospholipid catabolic process"/>
    <property type="evidence" value="ECO:0007669"/>
    <property type="project" value="TreeGrafter"/>
</dbReference>
<evidence type="ECO:0000256" key="9">
    <source>
        <dbReference type="ARBA" id="ARBA00029594"/>
    </source>
</evidence>
<dbReference type="GO" id="GO:0005886">
    <property type="term" value="C:plasma membrane"/>
    <property type="evidence" value="ECO:0007669"/>
    <property type="project" value="TreeGrafter"/>
</dbReference>
<keyword evidence="5" id="KW-0964">Secreted</keyword>
<keyword evidence="6" id="KW-0677">Repeat</keyword>
<protein>
    <recommendedName>
        <fullName evidence="4">Phospholipase D</fullName>
    </recommendedName>
    <alternativeName>
        <fullName evidence="9">Choline phosphatase</fullName>
    </alternativeName>
</protein>
<reference evidence="12" key="1">
    <citation type="submission" date="2016-10" db="EMBL/GenBank/DDBJ databases">
        <authorList>
            <person name="Varghese N."/>
            <person name="Submissions S."/>
        </authorList>
    </citation>
    <scope>NUCLEOTIDE SEQUENCE [LARGE SCALE GENOMIC DNA]</scope>
    <source>
        <strain evidence="12">CGMCC 1.7655</strain>
    </source>
</reference>
<dbReference type="InterPro" id="IPR025202">
    <property type="entry name" value="PLD-like_dom"/>
</dbReference>
<dbReference type="Pfam" id="PF13091">
    <property type="entry name" value="PLDc_2"/>
    <property type="match status" value="1"/>
</dbReference>
<evidence type="ECO:0000256" key="5">
    <source>
        <dbReference type="ARBA" id="ARBA00022525"/>
    </source>
</evidence>
<dbReference type="EMBL" id="FNGE01000003">
    <property type="protein sequence ID" value="SDK76788.1"/>
    <property type="molecule type" value="Genomic_DNA"/>
</dbReference>
<dbReference type="RefSeq" id="WP_090753153.1">
    <property type="nucleotide sequence ID" value="NZ_FNGE01000003.1"/>
</dbReference>
<dbReference type="Proteomes" id="UP000199555">
    <property type="component" value="Unassembled WGS sequence"/>
</dbReference>
<evidence type="ECO:0000256" key="1">
    <source>
        <dbReference type="ARBA" id="ARBA00000798"/>
    </source>
</evidence>
<evidence type="ECO:0000313" key="12">
    <source>
        <dbReference type="Proteomes" id="UP000199555"/>
    </source>
</evidence>
<dbReference type="GO" id="GO:0005576">
    <property type="term" value="C:extracellular region"/>
    <property type="evidence" value="ECO:0007669"/>
    <property type="project" value="UniProtKB-SubCell"/>
</dbReference>
<dbReference type="PANTHER" id="PTHR18896:SF76">
    <property type="entry name" value="PHOSPHOLIPASE"/>
    <property type="match status" value="1"/>
</dbReference>
<evidence type="ECO:0000256" key="3">
    <source>
        <dbReference type="ARBA" id="ARBA00004613"/>
    </source>
</evidence>
<evidence type="ECO:0000256" key="8">
    <source>
        <dbReference type="ARBA" id="ARBA00023098"/>
    </source>
</evidence>
<organism evidence="11 12">
    <name type="scientific">Paracoccus chinensis</name>
    <dbReference type="NCBI Taxonomy" id="525640"/>
    <lineage>
        <taxon>Bacteria</taxon>
        <taxon>Pseudomonadati</taxon>
        <taxon>Pseudomonadota</taxon>
        <taxon>Alphaproteobacteria</taxon>
        <taxon>Rhodobacterales</taxon>
        <taxon>Paracoccaceae</taxon>
        <taxon>Paracoccus</taxon>
    </lineage>
</organism>
<comment type="catalytic activity">
    <reaction evidence="1">
        <text>a 1,2-diacyl-sn-glycero-3-phosphocholine + H2O = a 1,2-diacyl-sn-glycero-3-phosphate + choline + H(+)</text>
        <dbReference type="Rhea" id="RHEA:14445"/>
        <dbReference type="ChEBI" id="CHEBI:15354"/>
        <dbReference type="ChEBI" id="CHEBI:15377"/>
        <dbReference type="ChEBI" id="CHEBI:15378"/>
        <dbReference type="ChEBI" id="CHEBI:57643"/>
        <dbReference type="ChEBI" id="CHEBI:58608"/>
        <dbReference type="EC" id="3.1.4.4"/>
    </reaction>
</comment>
<evidence type="ECO:0000256" key="2">
    <source>
        <dbReference type="ARBA" id="ARBA00003145"/>
    </source>
</evidence>